<proteinExistence type="predicted"/>
<dbReference type="HOGENOM" id="CLU_1119173_0_0_3"/>
<geneLocation type="plasmid" evidence="3 4">
    <name>pMIC7113.01</name>
</geneLocation>
<evidence type="ECO:0000313" key="4">
    <source>
        <dbReference type="Proteomes" id="UP000010471"/>
    </source>
</evidence>
<dbReference type="RefSeq" id="WP_015186167.1">
    <property type="nucleotide sequence ID" value="NC_019739.1"/>
</dbReference>
<dbReference type="EMBL" id="CP003631">
    <property type="protein sequence ID" value="AFZ22040.1"/>
    <property type="molecule type" value="Genomic_DNA"/>
</dbReference>
<sequence>MTHELLTTELKGIGSKITELLRHIQAMKQHTLPIPNNYKHREDCQGIHWEVKCIGCAKGWVAETKREKEELTQAVEQFVGQIAHLDEQYQTLSILSQELTSASLAVVSLLPAVEAESLQKAICALQQRFAIAPLEQLLRVSESSPTESDAEPNSESNLENNTIATTTEPTPSSESASIAVVELTEETQAEEAEVITANGSPDAPENTPENNGNDSVIEAVIPQSTSNGSKPTPDKKDTKGKKSSPQKA</sequence>
<reference evidence="3 4" key="1">
    <citation type="submission" date="2012-06" db="EMBL/GenBank/DDBJ databases">
        <title>Finished plasmid 1 of genome of Microcoleus sp. PCC 7113.</title>
        <authorList>
            <consortium name="US DOE Joint Genome Institute"/>
            <person name="Gugger M."/>
            <person name="Coursin T."/>
            <person name="Rippka R."/>
            <person name="Tandeau De Marsac N."/>
            <person name="Huntemann M."/>
            <person name="Wei C.-L."/>
            <person name="Han J."/>
            <person name="Detter J.C."/>
            <person name="Han C."/>
            <person name="Tapia R."/>
            <person name="Chen A."/>
            <person name="Kyrpides N."/>
            <person name="Mavromatis K."/>
            <person name="Markowitz V."/>
            <person name="Szeto E."/>
            <person name="Ivanova N."/>
            <person name="Pagani I."/>
            <person name="Pati A."/>
            <person name="Goodwin L."/>
            <person name="Nordberg H.P."/>
            <person name="Cantor M.N."/>
            <person name="Hua S.X."/>
            <person name="Woyke T."/>
            <person name="Kerfeld C.A."/>
        </authorList>
    </citation>
    <scope>NUCLEOTIDE SEQUENCE [LARGE SCALE GENOMIC DNA]</scope>
    <source>
        <strain evidence="3 4">PCC 7113</strain>
        <plasmid evidence="3 4">pMIC7113.01</plasmid>
    </source>
</reference>
<evidence type="ECO:0000256" key="2">
    <source>
        <dbReference type="SAM" id="MobiDB-lite"/>
    </source>
</evidence>
<protein>
    <submittedName>
        <fullName evidence="3">Uncharacterized protein</fullName>
    </submittedName>
</protein>
<organism evidence="3 4">
    <name type="scientific">Allocoleopsis franciscana PCC 7113</name>
    <dbReference type="NCBI Taxonomy" id="1173027"/>
    <lineage>
        <taxon>Bacteria</taxon>
        <taxon>Bacillati</taxon>
        <taxon>Cyanobacteriota</taxon>
        <taxon>Cyanophyceae</taxon>
        <taxon>Coleofasciculales</taxon>
        <taxon>Coleofasciculaceae</taxon>
        <taxon>Allocoleopsis</taxon>
        <taxon>Allocoleopsis franciscana</taxon>
    </lineage>
</organism>
<feature type="compositionally biased region" description="Basic residues" evidence="2">
    <location>
        <begin position="238"/>
        <end position="248"/>
    </location>
</feature>
<feature type="compositionally biased region" description="Polar residues" evidence="2">
    <location>
        <begin position="142"/>
        <end position="161"/>
    </location>
</feature>
<keyword evidence="1" id="KW-0175">Coiled coil</keyword>
<dbReference type="Proteomes" id="UP000010471">
    <property type="component" value="Plasmid pMIC7113.01"/>
</dbReference>
<dbReference type="KEGG" id="mic:Mic7113_6460"/>
<dbReference type="AlphaFoldDB" id="K9WNR1"/>
<feature type="compositionally biased region" description="Acidic residues" evidence="2">
    <location>
        <begin position="183"/>
        <end position="193"/>
    </location>
</feature>
<name>K9WNR1_9CYAN</name>
<gene>
    <name evidence="3" type="ORF">Mic7113_6460</name>
</gene>
<feature type="coiled-coil region" evidence="1">
    <location>
        <begin position="61"/>
        <end position="88"/>
    </location>
</feature>
<evidence type="ECO:0000313" key="3">
    <source>
        <dbReference type="EMBL" id="AFZ22040.1"/>
    </source>
</evidence>
<keyword evidence="3" id="KW-0614">Plasmid</keyword>
<feature type="region of interest" description="Disordered" evidence="2">
    <location>
        <begin position="142"/>
        <end position="248"/>
    </location>
</feature>
<keyword evidence="4" id="KW-1185">Reference proteome</keyword>
<feature type="compositionally biased region" description="Low complexity" evidence="2">
    <location>
        <begin position="162"/>
        <end position="182"/>
    </location>
</feature>
<evidence type="ECO:0000256" key="1">
    <source>
        <dbReference type="SAM" id="Coils"/>
    </source>
</evidence>
<accession>K9WNR1</accession>